<dbReference type="InterPro" id="IPR001128">
    <property type="entry name" value="Cyt_P450"/>
</dbReference>
<accession>A0ABP1CNX7</accession>
<comment type="pathway">
    <text evidence="2">Secondary metabolite biosynthesis.</text>
</comment>
<dbReference type="EMBL" id="OZ037944">
    <property type="protein sequence ID" value="CAL1697385.1"/>
    <property type="molecule type" value="Genomic_DNA"/>
</dbReference>
<evidence type="ECO:0000313" key="10">
    <source>
        <dbReference type="Proteomes" id="UP001497453"/>
    </source>
</evidence>
<dbReference type="PANTHER" id="PTHR24305:SF166">
    <property type="entry name" value="CYTOCHROME P450 12A4, MITOCHONDRIAL-RELATED"/>
    <property type="match status" value="1"/>
</dbReference>
<comment type="similarity">
    <text evidence="3">Belongs to the cytochrome P450 family.</text>
</comment>
<evidence type="ECO:0000313" key="9">
    <source>
        <dbReference type="EMBL" id="CAL1697385.1"/>
    </source>
</evidence>
<dbReference type="Proteomes" id="UP001497453">
    <property type="component" value="Chromosome 1"/>
</dbReference>
<evidence type="ECO:0000256" key="3">
    <source>
        <dbReference type="ARBA" id="ARBA00010617"/>
    </source>
</evidence>
<keyword evidence="5" id="KW-0479">Metal-binding</keyword>
<evidence type="ECO:0000256" key="5">
    <source>
        <dbReference type="ARBA" id="ARBA00022723"/>
    </source>
</evidence>
<dbReference type="InterPro" id="IPR002401">
    <property type="entry name" value="Cyt_P450_E_grp-I"/>
</dbReference>
<comment type="cofactor">
    <cofactor evidence="1">
        <name>heme</name>
        <dbReference type="ChEBI" id="CHEBI:30413"/>
    </cofactor>
</comment>
<dbReference type="InterPro" id="IPR050121">
    <property type="entry name" value="Cytochrome_P450_monoxygenase"/>
</dbReference>
<keyword evidence="4" id="KW-0349">Heme</keyword>
<dbReference type="PRINTS" id="PR00385">
    <property type="entry name" value="P450"/>
</dbReference>
<evidence type="ECO:0000256" key="4">
    <source>
        <dbReference type="ARBA" id="ARBA00022617"/>
    </source>
</evidence>
<protein>
    <recommendedName>
        <fullName evidence="11">Cytochrome P450</fullName>
    </recommendedName>
</protein>
<evidence type="ECO:0008006" key="11">
    <source>
        <dbReference type="Google" id="ProtNLM"/>
    </source>
</evidence>
<gene>
    <name evidence="9" type="ORF">GFSPODELE1_LOCUS1627</name>
</gene>
<evidence type="ECO:0000256" key="7">
    <source>
        <dbReference type="ARBA" id="ARBA00023004"/>
    </source>
</evidence>
<evidence type="ECO:0000256" key="6">
    <source>
        <dbReference type="ARBA" id="ARBA00023002"/>
    </source>
</evidence>
<evidence type="ECO:0000256" key="2">
    <source>
        <dbReference type="ARBA" id="ARBA00005179"/>
    </source>
</evidence>
<dbReference type="PANTHER" id="PTHR24305">
    <property type="entry name" value="CYTOCHROME P450"/>
    <property type="match status" value="1"/>
</dbReference>
<reference evidence="10" key="1">
    <citation type="submission" date="2024-04" db="EMBL/GenBank/DDBJ databases">
        <authorList>
            <person name="Shaw F."/>
            <person name="Minotto A."/>
        </authorList>
    </citation>
    <scope>NUCLEOTIDE SEQUENCE [LARGE SCALE GENOMIC DNA]</scope>
</reference>
<proteinExistence type="inferred from homology"/>
<dbReference type="CDD" id="cd11069">
    <property type="entry name" value="CYP_FUM15-like"/>
    <property type="match status" value="1"/>
</dbReference>
<name>A0ABP1CNX7_9APHY</name>
<dbReference type="Gene3D" id="1.10.630.10">
    <property type="entry name" value="Cytochrome P450"/>
    <property type="match status" value="1"/>
</dbReference>
<organism evidence="9 10">
    <name type="scientific">Somion occarium</name>
    <dbReference type="NCBI Taxonomy" id="3059160"/>
    <lineage>
        <taxon>Eukaryota</taxon>
        <taxon>Fungi</taxon>
        <taxon>Dikarya</taxon>
        <taxon>Basidiomycota</taxon>
        <taxon>Agaricomycotina</taxon>
        <taxon>Agaricomycetes</taxon>
        <taxon>Polyporales</taxon>
        <taxon>Cerrenaceae</taxon>
        <taxon>Somion</taxon>
    </lineage>
</organism>
<dbReference type="Pfam" id="PF00067">
    <property type="entry name" value="p450"/>
    <property type="match status" value="1"/>
</dbReference>
<dbReference type="SUPFAM" id="SSF48264">
    <property type="entry name" value="Cytochrome P450"/>
    <property type="match status" value="1"/>
</dbReference>
<sequence>MVLEVLDGTLSKGVLAVIVSWITWKIVGHLFSRSPLDNIPGPTNSSFLKGNVDRLFDRHGWDFQDEIGEKYGPVVKLMGPLGRKMLFVFDPKALHHIVVKDQFIYEQSGFTGTSIHATIGPGLFSTFGEHHRRQRKTLNPVFSINHMRRMTPIFYRVAHNLRGGLKKELDNRDGDVDVLRWMHRTALELIGQGGLGYSFDPLLEDRHDDYAAAMKEFLPALFNISVLRLVWYKFQPLLSALFPKYILRLMVDSLPIKRVQYMKQLSDTMYQNATSVLQLKKDALRAGDEVVIKQVGEGKDVISVLLRANMEASEEERMPEEELLAQMSVLVLAATDTTSNTLAQIMQTLATHPEAQEKLRTEILQARDEADGDISYDKLIALPYMDAVCRETLRLYPPSTFVSRDRARTKKDVVMPLSQPIHGVDGQPIQEIPIPKDTSVVIGIRASNLNREIWGDDVREWKPERWLEPLPKTVTEAHIPGVYSNQMTFLGGGRSCLGFKFSQLEMKVVLSTLLESFRFSPSKVAKDVHWNLAAVRYPTIGKDSTNPQLLMSVELL</sequence>
<keyword evidence="8" id="KW-0503">Monooxygenase</keyword>
<keyword evidence="6" id="KW-0560">Oxidoreductase</keyword>
<dbReference type="InterPro" id="IPR036396">
    <property type="entry name" value="Cyt_P450_sf"/>
</dbReference>
<keyword evidence="7" id="KW-0408">Iron</keyword>
<dbReference type="PRINTS" id="PR00463">
    <property type="entry name" value="EP450I"/>
</dbReference>
<evidence type="ECO:0000256" key="1">
    <source>
        <dbReference type="ARBA" id="ARBA00001971"/>
    </source>
</evidence>
<keyword evidence="10" id="KW-1185">Reference proteome</keyword>
<evidence type="ECO:0000256" key="8">
    <source>
        <dbReference type="ARBA" id="ARBA00023033"/>
    </source>
</evidence>